<proteinExistence type="predicted"/>
<comment type="caution">
    <text evidence="1">The sequence shown here is derived from an EMBL/GenBank/DDBJ whole genome shotgun (WGS) entry which is preliminary data.</text>
</comment>
<protein>
    <submittedName>
        <fullName evidence="1">Uncharacterized protein</fullName>
    </submittedName>
</protein>
<dbReference type="EMBL" id="JAWCUI010000022">
    <property type="protein sequence ID" value="KAL1896518.1"/>
    <property type="molecule type" value="Genomic_DNA"/>
</dbReference>
<dbReference type="Proteomes" id="UP001583186">
    <property type="component" value="Unassembled WGS sequence"/>
</dbReference>
<name>A0ABR3Z9K8_9PEZI</name>
<gene>
    <name evidence="1" type="ORF">Sste5346_004552</name>
</gene>
<keyword evidence="2" id="KW-1185">Reference proteome</keyword>
<evidence type="ECO:0000313" key="2">
    <source>
        <dbReference type="Proteomes" id="UP001583186"/>
    </source>
</evidence>
<sequence length="281" mass="31667">MHDMEDTNSGHTRGLMRPIGWLAGTTKHHNALIRALNNVLTTDLARRTLGQIVDSFVLYGAFFGDTRAAYGQCSELNADVLLKRGQSRAKVDIRTLRVDAAVLSEFCEAEIDSTIFQQKLIELVARAVHAMAIVLYQKVPDTTWRPDFHPWYSDSQSFPDGEADGVGYWAEDRILGGVVLFDRRDRDEVPNTALEYKNDAVYFHPSAEGTSPRIYQLKDSQRQALLDYLFGAATPSAPEPPATFLPIRCDSDNSISVDPMETTSIYRDKWERLLTRHEQGE</sequence>
<organism evidence="1 2">
    <name type="scientific">Sporothrix stenoceras</name>
    <dbReference type="NCBI Taxonomy" id="5173"/>
    <lineage>
        <taxon>Eukaryota</taxon>
        <taxon>Fungi</taxon>
        <taxon>Dikarya</taxon>
        <taxon>Ascomycota</taxon>
        <taxon>Pezizomycotina</taxon>
        <taxon>Sordariomycetes</taxon>
        <taxon>Sordariomycetidae</taxon>
        <taxon>Ophiostomatales</taxon>
        <taxon>Ophiostomataceae</taxon>
        <taxon>Sporothrix</taxon>
    </lineage>
</organism>
<accession>A0ABR3Z9K8</accession>
<evidence type="ECO:0000313" key="1">
    <source>
        <dbReference type="EMBL" id="KAL1896518.1"/>
    </source>
</evidence>
<reference evidence="1 2" key="1">
    <citation type="journal article" date="2024" name="IMA Fungus">
        <title>IMA Genome - F19 : A genome assembly and annotation guide to empower mycologists, including annotated draft genome sequences of Ceratocystis pirilliformis, Diaporthe australafricana, Fusarium ophioides, Paecilomyces lecythidis, and Sporothrix stenoceras.</title>
        <authorList>
            <person name="Aylward J."/>
            <person name="Wilson A.M."/>
            <person name="Visagie C.M."/>
            <person name="Spraker J."/>
            <person name="Barnes I."/>
            <person name="Buitendag C."/>
            <person name="Ceriani C."/>
            <person name="Del Mar Angel L."/>
            <person name="du Plessis D."/>
            <person name="Fuchs T."/>
            <person name="Gasser K."/>
            <person name="Kramer D."/>
            <person name="Li W."/>
            <person name="Munsamy K."/>
            <person name="Piso A."/>
            <person name="Price J.L."/>
            <person name="Sonnekus B."/>
            <person name="Thomas C."/>
            <person name="van der Nest A."/>
            <person name="van Dijk A."/>
            <person name="van Heerden A."/>
            <person name="van Vuuren N."/>
            <person name="Yilmaz N."/>
            <person name="Duong T.A."/>
            <person name="van der Merwe N.A."/>
            <person name="Wingfield M.J."/>
            <person name="Wingfield B.D."/>
        </authorList>
    </citation>
    <scope>NUCLEOTIDE SEQUENCE [LARGE SCALE GENOMIC DNA]</scope>
    <source>
        <strain evidence="1 2">CMW 5346</strain>
    </source>
</reference>